<dbReference type="Proteomes" id="UP000285575">
    <property type="component" value="Unassembled WGS sequence"/>
</dbReference>
<sequence length="322" mass="35587">MRSLVCTLFEGNYHHGVAALANSLHHAGFEGDLIAGYRGALPRWAEAGTARPWPGPWGEARVLEVTPRLRLVFVALTTEHHLTNHKPAFMLQLLDSAAGAETDALFYLDPDIVLVRPWSFFEQWVSCGVALCEDLNSPLPENHPRRVGWRRYYASHGLALRFRGAEYVNGGFIGLRREQREFLLHWESAMQLMAHEIGSLGLALTADANYRSTGFAGCFDRTDQDGLNVAIEACSLAVSVIGQEAMALKPGPWLLPHALGAAKPWQRAYLRQALGGVPPRPADKAFWQHAGGPLVTLPAWVRWTKPAELALAALLGRCYRRA</sequence>
<comment type="caution">
    <text evidence="1">The sequence shown here is derived from an EMBL/GenBank/DDBJ whole genome shotgun (WGS) entry which is preliminary data.</text>
</comment>
<dbReference type="AlphaFoldDB" id="A0A437RED4"/>
<accession>A0A437RED4</accession>
<dbReference type="OrthoDB" id="8479124at2"/>
<evidence type="ECO:0000313" key="1">
    <source>
        <dbReference type="EMBL" id="RVU45084.1"/>
    </source>
</evidence>
<protein>
    <submittedName>
        <fullName evidence="1">Uncharacterized protein</fullName>
    </submittedName>
</protein>
<dbReference type="EMBL" id="SACR01000004">
    <property type="protein sequence ID" value="RVU45084.1"/>
    <property type="molecule type" value="Genomic_DNA"/>
</dbReference>
<gene>
    <name evidence="1" type="ORF">EOE66_13065</name>
</gene>
<reference evidence="1 2" key="1">
    <citation type="submission" date="2019-01" db="EMBL/GenBank/DDBJ databases">
        <authorList>
            <person name="Chen W.-M."/>
        </authorList>
    </citation>
    <scope>NUCLEOTIDE SEQUENCE [LARGE SCALE GENOMIC DNA]</scope>
    <source>
        <strain evidence="1 2">KYPY4</strain>
    </source>
</reference>
<proteinExistence type="predicted"/>
<name>A0A437RED4_9BURK</name>
<keyword evidence="2" id="KW-1185">Reference proteome</keyword>
<organism evidence="1 2">
    <name type="scientific">Rubrivivax rivuli</name>
    <dbReference type="NCBI Taxonomy" id="1862385"/>
    <lineage>
        <taxon>Bacteria</taxon>
        <taxon>Pseudomonadati</taxon>
        <taxon>Pseudomonadota</taxon>
        <taxon>Betaproteobacteria</taxon>
        <taxon>Burkholderiales</taxon>
        <taxon>Sphaerotilaceae</taxon>
        <taxon>Rubrivivax</taxon>
    </lineage>
</organism>
<evidence type="ECO:0000313" key="2">
    <source>
        <dbReference type="Proteomes" id="UP000285575"/>
    </source>
</evidence>
<dbReference type="RefSeq" id="WP_128229148.1">
    <property type="nucleotide sequence ID" value="NZ_SACR01000004.1"/>
</dbReference>